<dbReference type="AlphaFoldDB" id="A0A1F6D8Z7"/>
<organism evidence="3 4">
    <name type="scientific">Candidatus Kaiserbacteria bacterium RIFCSPHIGHO2_01_FULL_55_17</name>
    <dbReference type="NCBI Taxonomy" id="1798484"/>
    <lineage>
        <taxon>Bacteria</taxon>
        <taxon>Candidatus Kaiseribacteriota</taxon>
    </lineage>
</organism>
<comment type="caution">
    <text evidence="3">The sequence shown here is derived from an EMBL/GenBank/DDBJ whole genome shotgun (WGS) entry which is preliminary data.</text>
</comment>
<gene>
    <name evidence="3" type="ORF">A2853_04095</name>
</gene>
<feature type="signal peptide" evidence="2">
    <location>
        <begin position="1"/>
        <end position="33"/>
    </location>
</feature>
<evidence type="ECO:0000313" key="4">
    <source>
        <dbReference type="Proteomes" id="UP000177958"/>
    </source>
</evidence>
<evidence type="ECO:0000313" key="3">
    <source>
        <dbReference type="EMBL" id="OGG57810.1"/>
    </source>
</evidence>
<name>A0A1F6D8Z7_9BACT</name>
<keyword evidence="2" id="KW-0732">Signal</keyword>
<dbReference type="EMBL" id="MFKX01000011">
    <property type="protein sequence ID" value="OGG57810.1"/>
    <property type="molecule type" value="Genomic_DNA"/>
</dbReference>
<feature type="region of interest" description="Disordered" evidence="1">
    <location>
        <begin position="404"/>
        <end position="441"/>
    </location>
</feature>
<sequence length="583" mass="63262">MNIMHTSLSRFALILSALAISATLVFSATLVRAQEENVTFPVAELGGCENKDACHAYCDDLAHVNECVAFAETHGLMSGEEARQAREFAKLGGEGPGGCTSRDSCEAYCENVAHIRECLAFAEEHDVLPQDEIEDARAVARALEAGAELPGGCTSKATCEAYCEDSSHMRQCLAFAKKAGFMSGEELAEAEKVAAFLESGGEMPGGCHGERECKTYCESGEHMEECAQFAIQAGFMSPEEAEMFRKTGGKGPGGCRARECETYCEDGAHQEECVAFAIEHDLMSEEDKQRMEEGMQKAREAIEKAPPEVLSCIEAAIGSAKLEEIRTGRGFVGPRLGEVLPQCFREVMGNGPQGGPFGPGSAAAECMRQVFGDDFEEKMRNGNVDPGARDKEIRECMQAKMGEGFLNDKGGWERPQQGEPMHDGSMGPGPGAFQGPGGCSGPEECQRYCSEHPDECRGFGPPRGEANPYRPEGLMPMEAFRSDPNHPGMQLQDPGPDATPEQRRIFEMNMQRYQEFQNNPGQFQDPSMMPPGTFDAQHMPPPDGFVPPPEGFSPPPEVHQEPVTMGNQFIANVMSVFESLLGL</sequence>
<dbReference type="Proteomes" id="UP000177958">
    <property type="component" value="Unassembled WGS sequence"/>
</dbReference>
<proteinExistence type="predicted"/>
<reference evidence="3 4" key="1">
    <citation type="journal article" date="2016" name="Nat. Commun.">
        <title>Thousands of microbial genomes shed light on interconnected biogeochemical processes in an aquifer system.</title>
        <authorList>
            <person name="Anantharaman K."/>
            <person name="Brown C.T."/>
            <person name="Hug L.A."/>
            <person name="Sharon I."/>
            <person name="Castelle C.J."/>
            <person name="Probst A.J."/>
            <person name="Thomas B.C."/>
            <person name="Singh A."/>
            <person name="Wilkins M.J."/>
            <person name="Karaoz U."/>
            <person name="Brodie E.L."/>
            <person name="Williams K.H."/>
            <person name="Hubbard S.S."/>
            <person name="Banfield J.F."/>
        </authorList>
    </citation>
    <scope>NUCLEOTIDE SEQUENCE [LARGE SCALE GENOMIC DNA]</scope>
</reference>
<evidence type="ECO:0000256" key="1">
    <source>
        <dbReference type="SAM" id="MobiDB-lite"/>
    </source>
</evidence>
<evidence type="ECO:0000256" key="2">
    <source>
        <dbReference type="SAM" id="SignalP"/>
    </source>
</evidence>
<feature type="chain" id="PRO_5009523729" evidence="2">
    <location>
        <begin position="34"/>
        <end position="583"/>
    </location>
</feature>
<feature type="compositionally biased region" description="Gly residues" evidence="1">
    <location>
        <begin position="426"/>
        <end position="440"/>
    </location>
</feature>
<protein>
    <submittedName>
        <fullName evidence="3">Uncharacterized protein</fullName>
    </submittedName>
</protein>
<accession>A0A1F6D8Z7</accession>